<evidence type="ECO:0000313" key="7">
    <source>
        <dbReference type="EMBL" id="KAI9637789.1"/>
    </source>
</evidence>
<dbReference type="InterPro" id="IPR050223">
    <property type="entry name" value="D-isomer_2-hydroxyacid_DH"/>
</dbReference>
<dbReference type="Proteomes" id="UP001164286">
    <property type="component" value="Unassembled WGS sequence"/>
</dbReference>
<dbReference type="InterPro" id="IPR029753">
    <property type="entry name" value="D-isomer_DH_CS"/>
</dbReference>
<comment type="caution">
    <text evidence="7">The sequence shown here is derived from an EMBL/GenBank/DDBJ whole genome shotgun (WGS) entry which is preliminary data.</text>
</comment>
<reference evidence="7" key="1">
    <citation type="journal article" date="2022" name="G3 (Bethesda)">
        <title>High quality genome of the basidiomycete yeast Dioszegia hungarica PDD-24b-2 isolated from cloud water.</title>
        <authorList>
            <person name="Jarrige D."/>
            <person name="Haridas S."/>
            <person name="Bleykasten-Grosshans C."/>
            <person name="Joly M."/>
            <person name="Nadalig T."/>
            <person name="Sancelme M."/>
            <person name="Vuilleumier S."/>
            <person name="Grigoriev I.V."/>
            <person name="Amato P."/>
            <person name="Bringel F."/>
        </authorList>
    </citation>
    <scope>NUCLEOTIDE SEQUENCE</scope>
    <source>
        <strain evidence="7">PDD-24b-2</strain>
    </source>
</reference>
<dbReference type="GO" id="GO:0005829">
    <property type="term" value="C:cytosol"/>
    <property type="evidence" value="ECO:0007669"/>
    <property type="project" value="TreeGrafter"/>
</dbReference>
<evidence type="ECO:0000259" key="5">
    <source>
        <dbReference type="Pfam" id="PF00389"/>
    </source>
</evidence>
<dbReference type="RefSeq" id="XP_052947566.1">
    <property type="nucleotide sequence ID" value="XM_053091863.1"/>
</dbReference>
<dbReference type="InterPro" id="IPR029752">
    <property type="entry name" value="D-isomer_DH_CS1"/>
</dbReference>
<proteinExistence type="inferred from homology"/>
<feature type="domain" description="D-isomer specific 2-hydroxyacid dehydrogenase catalytic" evidence="5">
    <location>
        <begin position="35"/>
        <end position="326"/>
    </location>
</feature>
<dbReference type="SUPFAM" id="SSF51735">
    <property type="entry name" value="NAD(P)-binding Rossmann-fold domains"/>
    <property type="match status" value="1"/>
</dbReference>
<dbReference type="InterPro" id="IPR006139">
    <property type="entry name" value="D-isomer_2_OHA_DH_cat_dom"/>
</dbReference>
<evidence type="ECO:0000313" key="8">
    <source>
        <dbReference type="Proteomes" id="UP001164286"/>
    </source>
</evidence>
<feature type="domain" description="D-isomer specific 2-hydroxyacid dehydrogenase NAD-binding" evidence="6">
    <location>
        <begin position="120"/>
        <end position="295"/>
    </location>
</feature>
<dbReference type="GO" id="GO:0030267">
    <property type="term" value="F:glyoxylate reductase (NADPH) activity"/>
    <property type="evidence" value="ECO:0007669"/>
    <property type="project" value="TreeGrafter"/>
</dbReference>
<dbReference type="Gene3D" id="3.40.50.720">
    <property type="entry name" value="NAD(P)-binding Rossmann-like Domain"/>
    <property type="match status" value="2"/>
</dbReference>
<dbReference type="CDD" id="cd12168">
    <property type="entry name" value="Mand_dh_like"/>
    <property type="match status" value="1"/>
</dbReference>
<organism evidence="7 8">
    <name type="scientific">Dioszegia hungarica</name>
    <dbReference type="NCBI Taxonomy" id="4972"/>
    <lineage>
        <taxon>Eukaryota</taxon>
        <taxon>Fungi</taxon>
        <taxon>Dikarya</taxon>
        <taxon>Basidiomycota</taxon>
        <taxon>Agaricomycotina</taxon>
        <taxon>Tremellomycetes</taxon>
        <taxon>Tremellales</taxon>
        <taxon>Bulleribasidiaceae</taxon>
        <taxon>Dioszegia</taxon>
    </lineage>
</organism>
<keyword evidence="2 4" id="KW-0560">Oxidoreductase</keyword>
<dbReference type="GO" id="GO:0016618">
    <property type="term" value="F:hydroxypyruvate reductase [NAD(P)H] activity"/>
    <property type="evidence" value="ECO:0007669"/>
    <property type="project" value="TreeGrafter"/>
</dbReference>
<comment type="similarity">
    <text evidence="1 4">Belongs to the D-isomer specific 2-hydroxyacid dehydrogenase family.</text>
</comment>
<accession>A0AA38HEG3</accession>
<dbReference type="GO" id="GO:0051287">
    <property type="term" value="F:NAD binding"/>
    <property type="evidence" value="ECO:0007669"/>
    <property type="project" value="InterPro"/>
</dbReference>
<gene>
    <name evidence="7" type="ORF">MKK02DRAFT_42160</name>
</gene>
<sequence>MSPKVLLMGPMPYVKEHFFAQVSPLAEIVQLSSVSYEELETDFTTKYSGVKAIYHFRDPGSFFGHLGEDFFKRVPESCKVVCHLGAGYDDIDVESAKKYGIRVTHTPSAVDDATATTTIYLIISAMRQFAKAEVACRAGEWKKNLPLARDPEHKTLGIVGMGGIGTVVARRMALGWGMKVIYYNRKKLAKEPGDFVVEYKESLDALLEKADVVSLHVPMSAKTKDLIGKAQLDKMKTGSVLVNTARGGLIDECALLEVLSSGKLQGVGLDVYPDEPRINQEFFKYPCVTLLPHMGTETWDSRDKMALMVLDNILACLKGEALPNIVPEHQ</sequence>
<dbReference type="PANTHER" id="PTHR10996:SF257">
    <property type="entry name" value="GLYOXYLATE REDUCTASE 1"/>
    <property type="match status" value="1"/>
</dbReference>
<name>A0AA38HEG3_9TREE</name>
<keyword evidence="3" id="KW-0520">NAD</keyword>
<dbReference type="PROSITE" id="PS00670">
    <property type="entry name" value="D_2_HYDROXYACID_DH_2"/>
    <property type="match status" value="1"/>
</dbReference>
<dbReference type="SUPFAM" id="SSF52283">
    <property type="entry name" value="Formate/glycerate dehydrogenase catalytic domain-like"/>
    <property type="match status" value="1"/>
</dbReference>
<keyword evidence="8" id="KW-1185">Reference proteome</keyword>
<dbReference type="PROSITE" id="PS00671">
    <property type="entry name" value="D_2_HYDROXYACID_DH_3"/>
    <property type="match status" value="1"/>
</dbReference>
<dbReference type="InterPro" id="IPR006140">
    <property type="entry name" value="D-isomer_DH_NAD-bd"/>
</dbReference>
<dbReference type="InterPro" id="IPR036291">
    <property type="entry name" value="NAD(P)-bd_dom_sf"/>
</dbReference>
<evidence type="ECO:0000256" key="3">
    <source>
        <dbReference type="ARBA" id="ARBA00023027"/>
    </source>
</evidence>
<dbReference type="EMBL" id="JAKWFO010000003">
    <property type="protein sequence ID" value="KAI9637789.1"/>
    <property type="molecule type" value="Genomic_DNA"/>
</dbReference>
<evidence type="ECO:0000256" key="2">
    <source>
        <dbReference type="ARBA" id="ARBA00023002"/>
    </source>
</evidence>
<protein>
    <submittedName>
        <fullName evidence="7">D-isomer specific 2-hydroxyacid dehydrogenase</fullName>
    </submittedName>
</protein>
<evidence type="ECO:0000256" key="4">
    <source>
        <dbReference type="RuleBase" id="RU003719"/>
    </source>
</evidence>
<dbReference type="FunFam" id="3.40.50.720:FF:000203">
    <property type="entry name" value="D-3-phosphoglycerate dehydrogenase (SerA)"/>
    <property type="match status" value="1"/>
</dbReference>
<dbReference type="Pfam" id="PF00389">
    <property type="entry name" value="2-Hacid_dh"/>
    <property type="match status" value="1"/>
</dbReference>
<dbReference type="Pfam" id="PF02826">
    <property type="entry name" value="2-Hacid_dh_C"/>
    <property type="match status" value="1"/>
</dbReference>
<dbReference type="PANTHER" id="PTHR10996">
    <property type="entry name" value="2-HYDROXYACID DEHYDROGENASE-RELATED"/>
    <property type="match status" value="1"/>
</dbReference>
<dbReference type="AlphaFoldDB" id="A0AA38HEG3"/>
<dbReference type="PROSITE" id="PS00065">
    <property type="entry name" value="D_2_HYDROXYACID_DH_1"/>
    <property type="match status" value="1"/>
</dbReference>
<dbReference type="GeneID" id="77731068"/>
<evidence type="ECO:0000259" key="6">
    <source>
        <dbReference type="Pfam" id="PF02826"/>
    </source>
</evidence>
<evidence type="ECO:0000256" key="1">
    <source>
        <dbReference type="ARBA" id="ARBA00005854"/>
    </source>
</evidence>